<dbReference type="GO" id="GO:0016301">
    <property type="term" value="F:kinase activity"/>
    <property type="evidence" value="ECO:0007669"/>
    <property type="project" value="UniProtKB-KW"/>
</dbReference>
<dbReference type="Proteomes" id="UP000236379">
    <property type="component" value="Unassembled WGS sequence"/>
</dbReference>
<dbReference type="InterPro" id="IPR007373">
    <property type="entry name" value="Thiamin_PyroPKinase_B1-bd"/>
</dbReference>
<evidence type="ECO:0000313" key="8">
    <source>
        <dbReference type="Proteomes" id="UP000236379"/>
    </source>
</evidence>
<evidence type="ECO:0000256" key="3">
    <source>
        <dbReference type="ARBA" id="ARBA00022777"/>
    </source>
</evidence>
<keyword evidence="8" id="KW-1185">Reference proteome</keyword>
<dbReference type="PANTHER" id="PTHR41299:SF1">
    <property type="entry name" value="THIAMINE PYROPHOSPHOKINASE"/>
    <property type="match status" value="1"/>
</dbReference>
<dbReference type="InterPro" id="IPR007371">
    <property type="entry name" value="TPK_catalytic"/>
</dbReference>
<dbReference type="GO" id="GO:0004788">
    <property type="term" value="F:thiamine diphosphokinase activity"/>
    <property type="evidence" value="ECO:0007669"/>
    <property type="project" value="UniProtKB-UniRule"/>
</dbReference>
<evidence type="ECO:0000256" key="1">
    <source>
        <dbReference type="ARBA" id="ARBA00022679"/>
    </source>
</evidence>
<dbReference type="CDD" id="cd07995">
    <property type="entry name" value="TPK"/>
    <property type="match status" value="1"/>
</dbReference>
<dbReference type="InterPro" id="IPR006282">
    <property type="entry name" value="Thi_PPkinase"/>
</dbReference>
<evidence type="ECO:0000256" key="4">
    <source>
        <dbReference type="ARBA" id="ARBA00022840"/>
    </source>
</evidence>
<dbReference type="EMBL" id="PPPD01000001">
    <property type="protein sequence ID" value="PNY83023.1"/>
    <property type="molecule type" value="Genomic_DNA"/>
</dbReference>
<dbReference type="PANTHER" id="PTHR41299">
    <property type="entry name" value="THIAMINE PYROPHOSPHOKINASE"/>
    <property type="match status" value="1"/>
</dbReference>
<evidence type="ECO:0000256" key="5">
    <source>
        <dbReference type="NCBIfam" id="TIGR01378"/>
    </source>
</evidence>
<keyword evidence="2" id="KW-0547">Nucleotide-binding</keyword>
<dbReference type="InterPro" id="IPR053149">
    <property type="entry name" value="TPK"/>
</dbReference>
<dbReference type="Pfam" id="PF04263">
    <property type="entry name" value="TPK_catalytic"/>
    <property type="match status" value="1"/>
</dbReference>
<dbReference type="GO" id="GO:0005524">
    <property type="term" value="F:ATP binding"/>
    <property type="evidence" value="ECO:0007669"/>
    <property type="project" value="UniProtKB-KW"/>
</dbReference>
<dbReference type="AlphaFoldDB" id="A0A2K3V2K5"/>
<dbReference type="SMART" id="SM00983">
    <property type="entry name" value="TPK_B1_binding"/>
    <property type="match status" value="1"/>
</dbReference>
<dbReference type="InterPro" id="IPR036759">
    <property type="entry name" value="TPK_catalytic_sf"/>
</dbReference>
<organism evidence="7 8">
    <name type="scientific">Deinococcus koreensis</name>
    <dbReference type="NCBI Taxonomy" id="2054903"/>
    <lineage>
        <taxon>Bacteria</taxon>
        <taxon>Thermotogati</taxon>
        <taxon>Deinococcota</taxon>
        <taxon>Deinococci</taxon>
        <taxon>Deinococcales</taxon>
        <taxon>Deinococcaceae</taxon>
        <taxon>Deinococcus</taxon>
    </lineage>
</organism>
<dbReference type="EC" id="2.7.6.2" evidence="5"/>
<dbReference type="OrthoDB" id="1678571at2"/>
<proteinExistence type="predicted"/>
<evidence type="ECO:0000313" key="7">
    <source>
        <dbReference type="EMBL" id="PNY83023.1"/>
    </source>
</evidence>
<dbReference type="Gene3D" id="3.40.50.10240">
    <property type="entry name" value="Thiamin pyrophosphokinase, catalytic domain"/>
    <property type="match status" value="1"/>
</dbReference>
<evidence type="ECO:0000256" key="2">
    <source>
        <dbReference type="ARBA" id="ARBA00022741"/>
    </source>
</evidence>
<accession>A0A2K3V2K5</accession>
<keyword evidence="1" id="KW-0808">Transferase</keyword>
<dbReference type="GO" id="GO:0006772">
    <property type="term" value="P:thiamine metabolic process"/>
    <property type="evidence" value="ECO:0007669"/>
    <property type="project" value="UniProtKB-UniRule"/>
</dbReference>
<protein>
    <recommendedName>
        <fullName evidence="5">Thiamine diphosphokinase</fullName>
        <ecNumber evidence="5">2.7.6.2</ecNumber>
    </recommendedName>
</protein>
<sequence>MIAWILVGGRLHATPALLALPRPALVVAADGGARHAAALGVRVDVWVGDFDSSGGLSLDAPREVHPTAKDETDAELAVRVARARGATRLVFLGAFGGRFDHTAALLLGGVRLAREGLQVSLSSGDEWAWPLLPGAPLSLDLPPGLILSVVAGEGLRGLSLSGVRWPLSGADVPLGSGWTVSNETRGGAVQATINQGWALLTVLYGEAPSPEVGSA</sequence>
<dbReference type="GO" id="GO:0030975">
    <property type="term" value="F:thiamine binding"/>
    <property type="evidence" value="ECO:0007669"/>
    <property type="project" value="InterPro"/>
</dbReference>
<dbReference type="GO" id="GO:0009229">
    <property type="term" value="P:thiamine diphosphate biosynthetic process"/>
    <property type="evidence" value="ECO:0007669"/>
    <property type="project" value="InterPro"/>
</dbReference>
<reference evidence="7 8" key="1">
    <citation type="submission" date="2018-01" db="EMBL/GenBank/DDBJ databases">
        <title>Deinococcus koreensis sp. nov., a radiation-resistant bacterium isolated from river water.</title>
        <authorList>
            <person name="Choi A."/>
        </authorList>
    </citation>
    <scope>NUCLEOTIDE SEQUENCE [LARGE SCALE GENOMIC DNA]</scope>
    <source>
        <strain evidence="7 8">SJW1-2</strain>
    </source>
</reference>
<dbReference type="RefSeq" id="WP_103313455.1">
    <property type="nucleotide sequence ID" value="NZ_PPPD01000001.1"/>
</dbReference>
<gene>
    <name evidence="7" type="ORF">CVO96_11890</name>
</gene>
<name>A0A2K3V2K5_9DEIO</name>
<keyword evidence="3 7" id="KW-0418">Kinase</keyword>
<evidence type="ECO:0000259" key="6">
    <source>
        <dbReference type="SMART" id="SM00983"/>
    </source>
</evidence>
<dbReference type="NCBIfam" id="TIGR01378">
    <property type="entry name" value="thi_PPkinase"/>
    <property type="match status" value="1"/>
</dbReference>
<feature type="domain" description="Thiamin pyrophosphokinase thiamin-binding" evidence="6">
    <location>
        <begin position="134"/>
        <end position="199"/>
    </location>
</feature>
<keyword evidence="4" id="KW-0067">ATP-binding</keyword>
<dbReference type="SUPFAM" id="SSF63999">
    <property type="entry name" value="Thiamin pyrophosphokinase, catalytic domain"/>
    <property type="match status" value="1"/>
</dbReference>
<comment type="caution">
    <text evidence="7">The sequence shown here is derived from an EMBL/GenBank/DDBJ whole genome shotgun (WGS) entry which is preliminary data.</text>
</comment>